<keyword evidence="1" id="KW-1133">Transmembrane helix</keyword>
<evidence type="ECO:0000256" key="1">
    <source>
        <dbReference type="SAM" id="Phobius"/>
    </source>
</evidence>
<dbReference type="PANTHER" id="PTHR46086">
    <property type="entry name" value="ALPHA/BETA-HYDROLASES SUPERFAMILY PROTEIN"/>
    <property type="match status" value="1"/>
</dbReference>
<dbReference type="InterPro" id="IPR044819">
    <property type="entry name" value="OBL-like"/>
</dbReference>
<dbReference type="EMBL" id="JAHRHJ020000009">
    <property type="protein sequence ID" value="KAH9300023.1"/>
    <property type="molecule type" value="Genomic_DNA"/>
</dbReference>
<dbReference type="AlphaFoldDB" id="A0AA38FES9"/>
<dbReference type="OMA" id="LMMINAV"/>
<keyword evidence="3" id="KW-1185">Reference proteome</keyword>
<feature type="non-terminal residue" evidence="2">
    <location>
        <position position="1"/>
    </location>
</feature>
<evidence type="ECO:0000313" key="3">
    <source>
        <dbReference type="Proteomes" id="UP000824469"/>
    </source>
</evidence>
<accession>A0AA38FES9</accession>
<dbReference type="Proteomes" id="UP000824469">
    <property type="component" value="Unassembled WGS sequence"/>
</dbReference>
<comment type="caution">
    <text evidence="2">The sequence shown here is derived from an EMBL/GenBank/DDBJ whole genome shotgun (WGS) entry which is preliminary data.</text>
</comment>
<feature type="transmembrane region" description="Helical" evidence="1">
    <location>
        <begin position="12"/>
        <end position="34"/>
    </location>
</feature>
<protein>
    <submittedName>
        <fullName evidence="2">Uncharacterized protein</fullName>
    </submittedName>
</protein>
<evidence type="ECO:0000313" key="2">
    <source>
        <dbReference type="EMBL" id="KAH9300023.1"/>
    </source>
</evidence>
<name>A0AA38FES9_TAXCH</name>
<proteinExistence type="predicted"/>
<keyword evidence="1" id="KW-0812">Transmembrane</keyword>
<dbReference type="PANTHER" id="PTHR46086:SF3">
    <property type="entry name" value="TRIACYLGLYCEROL LIPASE OBL1"/>
    <property type="match status" value="1"/>
</dbReference>
<keyword evidence="1" id="KW-0472">Membrane</keyword>
<dbReference type="GO" id="GO:0004806">
    <property type="term" value="F:triacylglycerol lipase activity"/>
    <property type="evidence" value="ECO:0007669"/>
    <property type="project" value="InterPro"/>
</dbReference>
<organism evidence="2 3">
    <name type="scientific">Taxus chinensis</name>
    <name type="common">Chinese yew</name>
    <name type="synonym">Taxus wallichiana var. chinensis</name>
    <dbReference type="NCBI Taxonomy" id="29808"/>
    <lineage>
        <taxon>Eukaryota</taxon>
        <taxon>Viridiplantae</taxon>
        <taxon>Streptophyta</taxon>
        <taxon>Embryophyta</taxon>
        <taxon>Tracheophyta</taxon>
        <taxon>Spermatophyta</taxon>
        <taxon>Pinopsida</taxon>
        <taxon>Pinidae</taxon>
        <taxon>Conifers II</taxon>
        <taxon>Cupressales</taxon>
        <taxon>Taxaceae</taxon>
        <taxon>Taxus</taxon>
    </lineage>
</organism>
<dbReference type="GO" id="GO:0006629">
    <property type="term" value="P:lipid metabolic process"/>
    <property type="evidence" value="ECO:0007669"/>
    <property type="project" value="InterPro"/>
</dbReference>
<reference evidence="2 3" key="1">
    <citation type="journal article" date="2021" name="Nat. Plants">
        <title>The Taxus genome provides insights into paclitaxel biosynthesis.</title>
        <authorList>
            <person name="Xiong X."/>
            <person name="Gou J."/>
            <person name="Liao Q."/>
            <person name="Li Y."/>
            <person name="Zhou Q."/>
            <person name="Bi G."/>
            <person name="Li C."/>
            <person name="Du R."/>
            <person name="Wang X."/>
            <person name="Sun T."/>
            <person name="Guo L."/>
            <person name="Liang H."/>
            <person name="Lu P."/>
            <person name="Wu Y."/>
            <person name="Zhang Z."/>
            <person name="Ro D.K."/>
            <person name="Shang Y."/>
            <person name="Huang S."/>
            <person name="Yan J."/>
        </authorList>
    </citation>
    <scope>NUCLEOTIDE SEQUENCE [LARGE SCALE GENOMIC DNA]</scope>
    <source>
        <strain evidence="2">Ta-2019</strain>
    </source>
</reference>
<sequence>NLVESPNRNFSVLYFIPTRIIAIWEVLQSLVLHYRKGKEFKETKLSIICRIFGILVPGVSAHSPVNYINAVRLGPPTLKPILRMEEN</sequence>
<gene>
    <name evidence="2" type="ORF">KI387_011606</name>
</gene>